<protein>
    <recommendedName>
        <fullName evidence="6">Vinculin</fullName>
    </recommendedName>
</protein>
<dbReference type="InterPro" id="IPR036723">
    <property type="entry name" value="Alpha-catenin/vinculin-like_sf"/>
</dbReference>
<organism evidence="4 5">
    <name type="scientific">Nematostella vectensis</name>
    <name type="common">Starlet sea anemone</name>
    <dbReference type="NCBI Taxonomy" id="45351"/>
    <lineage>
        <taxon>Eukaryota</taxon>
        <taxon>Metazoa</taxon>
        <taxon>Cnidaria</taxon>
        <taxon>Anthozoa</taxon>
        <taxon>Hexacorallia</taxon>
        <taxon>Actiniaria</taxon>
        <taxon>Edwardsiidae</taxon>
        <taxon>Nematostella</taxon>
    </lineage>
</organism>
<reference evidence="4 5" key="1">
    <citation type="journal article" date="2007" name="Science">
        <title>Sea anemone genome reveals ancestral eumetazoan gene repertoire and genomic organization.</title>
        <authorList>
            <person name="Putnam N.H."/>
            <person name="Srivastava M."/>
            <person name="Hellsten U."/>
            <person name="Dirks B."/>
            <person name="Chapman J."/>
            <person name="Salamov A."/>
            <person name="Terry A."/>
            <person name="Shapiro H."/>
            <person name="Lindquist E."/>
            <person name="Kapitonov V.V."/>
            <person name="Jurka J."/>
            <person name="Genikhovich G."/>
            <person name="Grigoriev I.V."/>
            <person name="Lucas S.M."/>
            <person name="Steele R.E."/>
            <person name="Finnerty J.R."/>
            <person name="Technau U."/>
            <person name="Martindale M.Q."/>
            <person name="Rokhsar D.S."/>
        </authorList>
    </citation>
    <scope>NUCLEOTIDE SEQUENCE [LARGE SCALE GENOMIC DNA]</scope>
    <source>
        <strain evidence="5">CH2 X CH6</strain>
    </source>
</reference>
<dbReference type="SUPFAM" id="SSF47220">
    <property type="entry name" value="alpha-catenin/vinculin-like"/>
    <property type="match status" value="1"/>
</dbReference>
<evidence type="ECO:0000256" key="3">
    <source>
        <dbReference type="ARBA" id="ARBA00022490"/>
    </source>
</evidence>
<dbReference type="Proteomes" id="UP000001593">
    <property type="component" value="Unassembled WGS sequence"/>
</dbReference>
<proteinExistence type="inferred from homology"/>
<name>A7SFY1_NEMVE</name>
<sequence>HSLETFRKSASGDHEAKINFQKGLERILIDIEPVIDAPQTRKEKREKIIALCENAQDIMKDILEKHTDGEVPATPSSSANSLDLALQRVSKVAMDLRHEVHQVATDQVFEVFSHQGHKKSLPSLRSAAAVGDLAQAEHAATVFQQDAKRLEDVSKVARSMSVNEAIAITARNVEENIKSLCPQVIDAARTLSAHPVSKIAQENMDVFIEIWETQVEELGKVLRGITAGGDLSKRKSFRLSRVLHHPHLLEIDKDGCPTAYKHKLQNLNDQ</sequence>
<dbReference type="PANTHER" id="PTHR46342">
    <property type="entry name" value="ALPHA-CATULIN"/>
    <property type="match status" value="1"/>
</dbReference>
<dbReference type="STRING" id="45351.A7SFY1"/>
<dbReference type="PANTHER" id="PTHR46342:SF1">
    <property type="entry name" value="ALPHA-CATULIN"/>
    <property type="match status" value="1"/>
</dbReference>
<dbReference type="GO" id="GO:0007155">
    <property type="term" value="P:cell adhesion"/>
    <property type="evidence" value="ECO:0007669"/>
    <property type="project" value="InterPro"/>
</dbReference>
<dbReference type="GO" id="GO:0005737">
    <property type="term" value="C:cytoplasm"/>
    <property type="evidence" value="ECO:0007669"/>
    <property type="project" value="UniProtKB-SubCell"/>
</dbReference>
<dbReference type="Gene3D" id="1.20.120.230">
    <property type="entry name" value="Alpha-catenin/vinculin-like"/>
    <property type="match status" value="1"/>
</dbReference>
<dbReference type="GO" id="GO:0051015">
    <property type="term" value="F:actin filament binding"/>
    <property type="evidence" value="ECO:0007669"/>
    <property type="project" value="InterPro"/>
</dbReference>
<dbReference type="InterPro" id="IPR030045">
    <property type="entry name" value="CTNNAL1"/>
</dbReference>
<gene>
    <name evidence="4" type="ORF">NEMVEDRAFT_v1g211668</name>
</gene>
<evidence type="ECO:0008006" key="6">
    <source>
        <dbReference type="Google" id="ProtNLM"/>
    </source>
</evidence>
<dbReference type="EMBL" id="DS469647">
    <property type="protein sequence ID" value="EDO37433.1"/>
    <property type="molecule type" value="Genomic_DNA"/>
</dbReference>
<evidence type="ECO:0000256" key="1">
    <source>
        <dbReference type="ARBA" id="ARBA00004496"/>
    </source>
</evidence>
<evidence type="ECO:0000313" key="4">
    <source>
        <dbReference type="EMBL" id="EDO37433.1"/>
    </source>
</evidence>
<dbReference type="GO" id="GO:0007266">
    <property type="term" value="P:Rho protein signal transduction"/>
    <property type="evidence" value="ECO:0007669"/>
    <property type="project" value="InterPro"/>
</dbReference>
<dbReference type="Gene3D" id="6.10.250.2510">
    <property type="match status" value="1"/>
</dbReference>
<accession>A7SFY1</accession>
<dbReference type="eggNOG" id="KOG3681">
    <property type="taxonomic scope" value="Eukaryota"/>
</dbReference>
<dbReference type="InParanoid" id="A7SFY1"/>
<feature type="non-terminal residue" evidence="4">
    <location>
        <position position="270"/>
    </location>
</feature>
<dbReference type="PhylomeDB" id="A7SFY1"/>
<comment type="similarity">
    <text evidence="2">Belongs to the vinculin/alpha-catenin family.</text>
</comment>
<evidence type="ECO:0000256" key="2">
    <source>
        <dbReference type="ARBA" id="ARBA00008376"/>
    </source>
</evidence>
<evidence type="ECO:0000313" key="5">
    <source>
        <dbReference type="Proteomes" id="UP000001593"/>
    </source>
</evidence>
<dbReference type="InterPro" id="IPR006077">
    <property type="entry name" value="Vinculin/catenin"/>
</dbReference>
<dbReference type="HOGENOM" id="CLU_1032784_0_0_1"/>
<comment type="subcellular location">
    <subcellularLocation>
        <location evidence="1">Cytoplasm</location>
    </subcellularLocation>
</comment>
<keyword evidence="5" id="KW-1185">Reference proteome</keyword>
<keyword evidence="3" id="KW-0963">Cytoplasm</keyword>
<dbReference type="Pfam" id="PF01044">
    <property type="entry name" value="Vinculin"/>
    <property type="match status" value="1"/>
</dbReference>
<dbReference type="AlphaFoldDB" id="A7SFY1"/>